<dbReference type="Pfam" id="PF14501">
    <property type="entry name" value="HATPase_c_5"/>
    <property type="match status" value="1"/>
</dbReference>
<dbReference type="EMBL" id="CP034248">
    <property type="protein sequence ID" value="AZK46707.1"/>
    <property type="molecule type" value="Genomic_DNA"/>
</dbReference>
<evidence type="ECO:0000313" key="4">
    <source>
        <dbReference type="Proteomes" id="UP000273145"/>
    </source>
</evidence>
<dbReference type="GO" id="GO:0042802">
    <property type="term" value="F:identical protein binding"/>
    <property type="evidence" value="ECO:0007669"/>
    <property type="project" value="TreeGrafter"/>
</dbReference>
<keyword evidence="1" id="KW-0472">Membrane</keyword>
<protein>
    <submittedName>
        <fullName evidence="3">ATP-binding protein</fullName>
    </submittedName>
</protein>
<evidence type="ECO:0000259" key="2">
    <source>
        <dbReference type="Pfam" id="PF14501"/>
    </source>
</evidence>
<dbReference type="CDD" id="cd16935">
    <property type="entry name" value="HATPase_AgrC-ComD-like"/>
    <property type="match status" value="1"/>
</dbReference>
<feature type="transmembrane region" description="Helical" evidence="1">
    <location>
        <begin position="41"/>
        <end position="63"/>
    </location>
</feature>
<dbReference type="InterPro" id="IPR032834">
    <property type="entry name" value="NatK-like_C"/>
</dbReference>
<feature type="transmembrane region" description="Helical" evidence="1">
    <location>
        <begin position="133"/>
        <end position="152"/>
    </location>
</feature>
<feature type="transmembrane region" description="Helical" evidence="1">
    <location>
        <begin position="103"/>
        <end position="121"/>
    </location>
</feature>
<feature type="domain" description="Sensor histidine kinase NatK-like C-terminal" evidence="2">
    <location>
        <begin position="272"/>
        <end position="375"/>
    </location>
</feature>
<dbReference type="GO" id="GO:0005524">
    <property type="term" value="F:ATP binding"/>
    <property type="evidence" value="ECO:0007669"/>
    <property type="project" value="UniProtKB-KW"/>
</dbReference>
<proteinExistence type="predicted"/>
<keyword evidence="3" id="KW-0547">Nucleotide-binding</keyword>
<accession>A0A3S8RVF4</accession>
<dbReference type="InterPro" id="IPR036890">
    <property type="entry name" value="HATPase_C_sf"/>
</dbReference>
<sequence length="394" mass="45114">MLHLLCTSALHFTSLPGVVLLTLNTLLIVGLSLLYRGNLRWRIYAALFVTALIFLSDTALAPMSLTNGYILNLFLSKILMFLLVLISVRLFRSFGDGFLSSWHWLFLFLCPLFSMLVTAKLANHLTFRSNTFLFPMLSSGLLLINFLIFLLYDRILYIQITLSKNSLLEQNNAYYVNQYLLTKERQQEIYKFQHDFKNILLGLRGKLQSGEGQTHFPAELDKLLGTIEKAHGSCSSGNVIIDSIINYKEQAAKKEHIPFYLDLNIPAQLELDTIEISVILGNALDNAIEACKVEGNTERHVRIQMHYLNQSLFIKIQNPYVHEIRTNFRGDIRSTKSGKHIRGLGLKNIQQRINDCNGLLEISYDDNLFTIEIVLFHIRRKDQEELKPEASGMI</sequence>
<organism evidence="3 4">
    <name type="scientific">Paenibacillus lentus</name>
    <dbReference type="NCBI Taxonomy" id="1338368"/>
    <lineage>
        <taxon>Bacteria</taxon>
        <taxon>Bacillati</taxon>
        <taxon>Bacillota</taxon>
        <taxon>Bacilli</taxon>
        <taxon>Bacillales</taxon>
        <taxon>Paenibacillaceae</taxon>
        <taxon>Paenibacillus</taxon>
    </lineage>
</organism>
<dbReference type="SUPFAM" id="SSF55874">
    <property type="entry name" value="ATPase domain of HSP90 chaperone/DNA topoisomerase II/histidine kinase"/>
    <property type="match status" value="1"/>
</dbReference>
<dbReference type="PANTHER" id="PTHR40448">
    <property type="entry name" value="TWO-COMPONENT SENSOR HISTIDINE KINASE"/>
    <property type="match status" value="1"/>
</dbReference>
<keyword evidence="3" id="KW-0067">ATP-binding</keyword>
<feature type="transmembrane region" description="Helical" evidence="1">
    <location>
        <begin position="69"/>
        <end position="91"/>
    </location>
</feature>
<keyword evidence="1" id="KW-0812">Transmembrane</keyword>
<dbReference type="KEGG" id="plen:EIM92_11535"/>
<dbReference type="AlphaFoldDB" id="A0A3S8RVF4"/>
<dbReference type="OrthoDB" id="9813149at2"/>
<dbReference type="Gene3D" id="3.30.565.10">
    <property type="entry name" value="Histidine kinase-like ATPase, C-terminal domain"/>
    <property type="match status" value="1"/>
</dbReference>
<name>A0A3S8RVF4_9BACL</name>
<dbReference type="PANTHER" id="PTHR40448:SF1">
    <property type="entry name" value="TWO-COMPONENT SENSOR HISTIDINE KINASE"/>
    <property type="match status" value="1"/>
</dbReference>
<dbReference type="Proteomes" id="UP000273145">
    <property type="component" value="Chromosome"/>
</dbReference>
<feature type="transmembrane region" description="Helical" evidence="1">
    <location>
        <begin position="12"/>
        <end position="34"/>
    </location>
</feature>
<gene>
    <name evidence="3" type="ORF">EIM92_11535</name>
</gene>
<reference evidence="3 4" key="1">
    <citation type="submission" date="2018-11" db="EMBL/GenBank/DDBJ databases">
        <title>Genome sequencing of Paenibacillus lentus DSM25539(T).</title>
        <authorList>
            <person name="Kook J.-K."/>
            <person name="Park S.-N."/>
            <person name="Lim Y.K."/>
        </authorList>
    </citation>
    <scope>NUCLEOTIDE SEQUENCE [LARGE SCALE GENOMIC DNA]</scope>
    <source>
        <strain evidence="3 4">DSM 25539</strain>
    </source>
</reference>
<evidence type="ECO:0000313" key="3">
    <source>
        <dbReference type="EMBL" id="AZK46707.1"/>
    </source>
</evidence>
<keyword evidence="4" id="KW-1185">Reference proteome</keyword>
<evidence type="ECO:0000256" key="1">
    <source>
        <dbReference type="SAM" id="Phobius"/>
    </source>
</evidence>
<keyword evidence="1" id="KW-1133">Transmembrane helix</keyword>